<organism evidence="6 7">
    <name type="scientific">Amphilophus citrinellus</name>
    <name type="common">Midas cichlid</name>
    <name type="synonym">Cichlasoma citrinellum</name>
    <dbReference type="NCBI Taxonomy" id="61819"/>
    <lineage>
        <taxon>Eukaryota</taxon>
        <taxon>Metazoa</taxon>
        <taxon>Chordata</taxon>
        <taxon>Craniata</taxon>
        <taxon>Vertebrata</taxon>
        <taxon>Euteleostomi</taxon>
        <taxon>Actinopterygii</taxon>
        <taxon>Neopterygii</taxon>
        <taxon>Teleostei</taxon>
        <taxon>Neoteleostei</taxon>
        <taxon>Acanthomorphata</taxon>
        <taxon>Ovalentaria</taxon>
        <taxon>Cichlomorphae</taxon>
        <taxon>Cichliformes</taxon>
        <taxon>Cichlidae</taxon>
        <taxon>New World cichlids</taxon>
        <taxon>Cichlasomatinae</taxon>
        <taxon>Heroini</taxon>
        <taxon>Amphilophus</taxon>
    </lineage>
</organism>
<dbReference type="SMART" id="SM00110">
    <property type="entry name" value="C1Q"/>
    <property type="match status" value="1"/>
</dbReference>
<accession>A0A3Q0SU41</accession>
<evidence type="ECO:0000259" key="5">
    <source>
        <dbReference type="PROSITE" id="PS50871"/>
    </source>
</evidence>
<dbReference type="AlphaFoldDB" id="A0A3Q0SU41"/>
<evidence type="ECO:0000313" key="7">
    <source>
        <dbReference type="Proteomes" id="UP000261340"/>
    </source>
</evidence>
<dbReference type="InterPro" id="IPR050822">
    <property type="entry name" value="Cerebellin_Synaptic_Org"/>
</dbReference>
<comment type="subcellular location">
    <subcellularLocation>
        <location evidence="1">Secreted</location>
    </subcellularLocation>
</comment>
<dbReference type="PANTHER" id="PTHR22923">
    <property type="entry name" value="CEREBELLIN-RELATED"/>
    <property type="match status" value="1"/>
</dbReference>
<feature type="domain" description="C1q" evidence="5">
    <location>
        <begin position="100"/>
        <end position="238"/>
    </location>
</feature>
<dbReference type="GO" id="GO:0005576">
    <property type="term" value="C:extracellular region"/>
    <property type="evidence" value="ECO:0007669"/>
    <property type="project" value="UniProtKB-SubCell"/>
</dbReference>
<reference evidence="6" key="1">
    <citation type="submission" date="2025-08" db="UniProtKB">
        <authorList>
            <consortium name="Ensembl"/>
        </authorList>
    </citation>
    <scope>IDENTIFICATION</scope>
</reference>
<protein>
    <submittedName>
        <fullName evidence="6">Cerebellin 10</fullName>
    </submittedName>
</protein>
<dbReference type="OMA" id="FYVYGHH"/>
<feature type="chain" id="PRO_5018633836" evidence="4">
    <location>
        <begin position="18"/>
        <end position="238"/>
    </location>
</feature>
<dbReference type="Pfam" id="PF00386">
    <property type="entry name" value="C1q"/>
    <property type="match status" value="1"/>
</dbReference>
<evidence type="ECO:0000256" key="2">
    <source>
        <dbReference type="ARBA" id="ARBA00022525"/>
    </source>
</evidence>
<dbReference type="GeneTree" id="ENSGT00950000183116"/>
<evidence type="ECO:0000256" key="4">
    <source>
        <dbReference type="SAM" id="SignalP"/>
    </source>
</evidence>
<dbReference type="Gene3D" id="2.60.120.40">
    <property type="match status" value="1"/>
</dbReference>
<evidence type="ECO:0000313" key="6">
    <source>
        <dbReference type="Ensembl" id="ENSACIP00000028459.1"/>
    </source>
</evidence>
<dbReference type="Proteomes" id="UP000261340">
    <property type="component" value="Unplaced"/>
</dbReference>
<dbReference type="PANTHER" id="PTHR22923:SF102">
    <property type="entry name" value="CEREBELLIN 13-RELATED"/>
    <property type="match status" value="1"/>
</dbReference>
<name>A0A3Q0SU41_AMPCI</name>
<dbReference type="SUPFAM" id="SSF49842">
    <property type="entry name" value="TNF-like"/>
    <property type="match status" value="1"/>
</dbReference>
<dbReference type="Ensembl" id="ENSACIT00000029213.1">
    <property type="protein sequence ID" value="ENSACIP00000028459.1"/>
    <property type="gene ID" value="ENSACIG00000022035.1"/>
</dbReference>
<feature type="signal peptide" evidence="4">
    <location>
        <begin position="1"/>
        <end position="17"/>
    </location>
</feature>
<keyword evidence="2" id="KW-0964">Secreted</keyword>
<evidence type="ECO:0000256" key="3">
    <source>
        <dbReference type="ARBA" id="ARBA00022729"/>
    </source>
</evidence>
<evidence type="ECO:0000256" key="1">
    <source>
        <dbReference type="ARBA" id="ARBA00004613"/>
    </source>
</evidence>
<reference evidence="6" key="2">
    <citation type="submission" date="2025-09" db="UniProtKB">
        <authorList>
            <consortium name="Ensembl"/>
        </authorList>
    </citation>
    <scope>IDENTIFICATION</scope>
</reference>
<sequence length="238" mass="26246">MLFPLLLLICSLSTAQSEIKPDSKITPLLNQGREPAQDSDLQQTCTPDINSVLREMSASLKGELITIKSRAEITENQVKTLKRDGEGFNISHFNTVCFSLSVKRVAFSASLLGTESKNIGPFNTHTPLVYKHVVTNIGNAYNPHTGSFTAPVRGAYHFEFYVYGHHSHPAGAVLVKNGEHIFIAYEHSTSPNAVSSSNGVTLLLEVGDVVFLKLWVNAWIFDNENQHSTFSGHLLFTM</sequence>
<dbReference type="PRINTS" id="PR00007">
    <property type="entry name" value="COMPLEMNTC1Q"/>
</dbReference>
<dbReference type="PROSITE" id="PS50871">
    <property type="entry name" value="C1Q"/>
    <property type="match status" value="1"/>
</dbReference>
<dbReference type="InterPro" id="IPR008983">
    <property type="entry name" value="Tumour_necrosis_fac-like_dom"/>
</dbReference>
<proteinExistence type="predicted"/>
<dbReference type="InterPro" id="IPR001073">
    <property type="entry name" value="C1q_dom"/>
</dbReference>
<keyword evidence="7" id="KW-1185">Reference proteome</keyword>
<keyword evidence="3 4" id="KW-0732">Signal</keyword>